<dbReference type="AlphaFoldDB" id="A0A6G1K2X7"/>
<keyword evidence="1" id="KW-0472">Membrane</keyword>
<keyword evidence="1" id="KW-1133">Transmembrane helix</keyword>
<reference evidence="2" key="1">
    <citation type="journal article" date="2020" name="Stud. Mycol.">
        <title>101 Dothideomycetes genomes: a test case for predicting lifestyles and emergence of pathogens.</title>
        <authorList>
            <person name="Haridas S."/>
            <person name="Albert R."/>
            <person name="Binder M."/>
            <person name="Bloem J."/>
            <person name="Labutti K."/>
            <person name="Salamov A."/>
            <person name="Andreopoulos B."/>
            <person name="Baker S."/>
            <person name="Barry K."/>
            <person name="Bills G."/>
            <person name="Bluhm B."/>
            <person name="Cannon C."/>
            <person name="Castanera R."/>
            <person name="Culley D."/>
            <person name="Daum C."/>
            <person name="Ezra D."/>
            <person name="Gonzalez J."/>
            <person name="Henrissat B."/>
            <person name="Kuo A."/>
            <person name="Liang C."/>
            <person name="Lipzen A."/>
            <person name="Lutzoni F."/>
            <person name="Magnuson J."/>
            <person name="Mondo S."/>
            <person name="Nolan M."/>
            <person name="Ohm R."/>
            <person name="Pangilinan J."/>
            <person name="Park H.-J."/>
            <person name="Ramirez L."/>
            <person name="Alfaro M."/>
            <person name="Sun H."/>
            <person name="Tritt A."/>
            <person name="Yoshinaga Y."/>
            <person name="Zwiers L.-H."/>
            <person name="Turgeon B."/>
            <person name="Goodwin S."/>
            <person name="Spatafora J."/>
            <person name="Crous P."/>
            <person name="Grigoriev I."/>
        </authorList>
    </citation>
    <scope>NUCLEOTIDE SEQUENCE</scope>
    <source>
        <strain evidence="2">CBS 279.74</strain>
    </source>
</reference>
<protein>
    <submittedName>
        <fullName evidence="2">Uncharacterized protein</fullName>
    </submittedName>
</protein>
<keyword evidence="3" id="KW-1185">Reference proteome</keyword>
<sequence length="195" mass="22337">MIGCRGPFSRFYCKNSRCIMRVRVHVMLIVFADAALVFVPGRFYPLFTGYATAAQVLHICIYIHTHMHTIHTHIHTCTSMYTVDTCMYCMSRTSMASLPVYVYTRVVASNMADRWWAVEVEVRGQTCRSTSPTSFGHLFVTPLSPLCHFFISLSPLCHLLTSLSPFLATSLGHLFGHFTSPHLTFTYYYRVHVHR</sequence>
<dbReference type="EMBL" id="MU005775">
    <property type="protein sequence ID" value="KAF2706801.1"/>
    <property type="molecule type" value="Genomic_DNA"/>
</dbReference>
<name>A0A6G1K2X7_9PLEO</name>
<feature type="transmembrane region" description="Helical" evidence="1">
    <location>
        <begin position="20"/>
        <end position="38"/>
    </location>
</feature>
<gene>
    <name evidence="2" type="ORF">K504DRAFT_66973</name>
</gene>
<organism evidence="2 3">
    <name type="scientific">Pleomassaria siparia CBS 279.74</name>
    <dbReference type="NCBI Taxonomy" id="1314801"/>
    <lineage>
        <taxon>Eukaryota</taxon>
        <taxon>Fungi</taxon>
        <taxon>Dikarya</taxon>
        <taxon>Ascomycota</taxon>
        <taxon>Pezizomycotina</taxon>
        <taxon>Dothideomycetes</taxon>
        <taxon>Pleosporomycetidae</taxon>
        <taxon>Pleosporales</taxon>
        <taxon>Pleomassariaceae</taxon>
        <taxon>Pleomassaria</taxon>
    </lineage>
</organism>
<evidence type="ECO:0000313" key="3">
    <source>
        <dbReference type="Proteomes" id="UP000799428"/>
    </source>
</evidence>
<accession>A0A6G1K2X7</accession>
<keyword evidence="1" id="KW-0812">Transmembrane</keyword>
<evidence type="ECO:0000313" key="2">
    <source>
        <dbReference type="EMBL" id="KAF2706801.1"/>
    </source>
</evidence>
<dbReference type="Proteomes" id="UP000799428">
    <property type="component" value="Unassembled WGS sequence"/>
</dbReference>
<evidence type="ECO:0000256" key="1">
    <source>
        <dbReference type="SAM" id="Phobius"/>
    </source>
</evidence>
<proteinExistence type="predicted"/>